<accession>A0AAE1D810</accession>
<feature type="region of interest" description="Disordered" evidence="6">
    <location>
        <begin position="116"/>
        <end position="141"/>
    </location>
</feature>
<dbReference type="SUPFAM" id="SSF49313">
    <property type="entry name" value="Cadherin-like"/>
    <property type="match status" value="2"/>
</dbReference>
<gene>
    <name evidence="8" type="ORF">RRG08_019558</name>
</gene>
<dbReference type="AlphaFoldDB" id="A0AAE1D810"/>
<reference evidence="8" key="1">
    <citation type="journal article" date="2023" name="G3 (Bethesda)">
        <title>A reference genome for the long-term kleptoplast-retaining sea slug Elysia crispata morphotype clarki.</title>
        <authorList>
            <person name="Eastman K.E."/>
            <person name="Pendleton A.L."/>
            <person name="Shaikh M.A."/>
            <person name="Suttiyut T."/>
            <person name="Ogas R."/>
            <person name="Tomko P."/>
            <person name="Gavelis G."/>
            <person name="Widhalm J.R."/>
            <person name="Wisecaver J.H."/>
        </authorList>
    </citation>
    <scope>NUCLEOTIDE SEQUENCE</scope>
    <source>
        <strain evidence="8">ECLA1</strain>
    </source>
</reference>
<feature type="domain" description="Cadherin" evidence="7">
    <location>
        <begin position="331"/>
        <end position="430"/>
    </location>
</feature>
<evidence type="ECO:0000313" key="9">
    <source>
        <dbReference type="Proteomes" id="UP001283361"/>
    </source>
</evidence>
<dbReference type="Proteomes" id="UP001283361">
    <property type="component" value="Unassembled WGS sequence"/>
</dbReference>
<feature type="domain" description="Cadherin" evidence="7">
    <location>
        <begin position="230"/>
        <end position="330"/>
    </location>
</feature>
<dbReference type="Gene3D" id="2.60.40.60">
    <property type="entry name" value="Cadherins"/>
    <property type="match status" value="3"/>
</dbReference>
<keyword evidence="5" id="KW-0106">Calcium</keyword>
<dbReference type="CDD" id="cd11304">
    <property type="entry name" value="Cadherin_repeat"/>
    <property type="match status" value="1"/>
</dbReference>
<dbReference type="PROSITE" id="PS50268">
    <property type="entry name" value="CADHERIN_2"/>
    <property type="match status" value="2"/>
</dbReference>
<evidence type="ECO:0000256" key="5">
    <source>
        <dbReference type="PROSITE-ProRule" id="PRU00043"/>
    </source>
</evidence>
<evidence type="ECO:0000313" key="8">
    <source>
        <dbReference type="EMBL" id="KAK3760741.1"/>
    </source>
</evidence>
<keyword evidence="3" id="KW-1133">Transmembrane helix</keyword>
<dbReference type="PANTHER" id="PTHR24026">
    <property type="entry name" value="FAT ATYPICAL CADHERIN-RELATED"/>
    <property type="match status" value="1"/>
</dbReference>
<evidence type="ECO:0000256" key="1">
    <source>
        <dbReference type="ARBA" id="ARBA00022692"/>
    </source>
</evidence>
<proteinExistence type="predicted"/>
<evidence type="ECO:0000256" key="4">
    <source>
        <dbReference type="ARBA" id="ARBA00023180"/>
    </source>
</evidence>
<protein>
    <recommendedName>
        <fullName evidence="7">Cadherin domain-containing protein</fullName>
    </recommendedName>
</protein>
<keyword evidence="2" id="KW-0130">Cell adhesion</keyword>
<keyword evidence="1" id="KW-0812">Transmembrane</keyword>
<dbReference type="GO" id="GO:0007156">
    <property type="term" value="P:homophilic cell adhesion via plasma membrane adhesion molecules"/>
    <property type="evidence" value="ECO:0007669"/>
    <property type="project" value="InterPro"/>
</dbReference>
<dbReference type="InterPro" id="IPR015919">
    <property type="entry name" value="Cadherin-like_sf"/>
</dbReference>
<dbReference type="InterPro" id="IPR002126">
    <property type="entry name" value="Cadherin-like_dom"/>
</dbReference>
<dbReference type="GO" id="GO:0016020">
    <property type="term" value="C:membrane"/>
    <property type="evidence" value="ECO:0007669"/>
    <property type="project" value="InterPro"/>
</dbReference>
<keyword evidence="3" id="KW-0472">Membrane</keyword>
<sequence length="452" mass="50162">MSTQATDDGVPPVLTIKIPDVQLAEKEDARKSLGSVVSCVDADGDPIRAYISSILPTSGCGLHCLQLEPTNNNPSDFKLMFQPTSGFPTAPSYTLTIECTDDLEAVVQKTMGVTIESNSPPTFKPSSPPYASEKTNGQKTSHDTNYKLYKVQTDDPDDDAVVYTMSTNPRTPYIEIEYATGQIRAAQDLRLLCEQQVVASVSARDPYNPIIGPFTVDINIDKNNVRPKITNLDTTLKVDENTAAGKTILAVQVEDGKLEDFTYNQISLSSEGMESYYMKSNNLKTRVALNYEREKQRFAKLYFTVNDGYCKSDLYTLDVEIVDVPEPPVLTHEEMFIEVYEGEINTPSNVFVLDEDLDKDFTFSELGGTDDEFDIDPVTGNIIGSVTLKKNTKYKDFTVKMEVTDKHGLSSSKYTAKVRVYDANTNRPYFNHQTQPLRLSALDCTPPGAQLG</sequence>
<name>A0AAE1D810_9GAST</name>
<organism evidence="8 9">
    <name type="scientific">Elysia crispata</name>
    <name type="common">lettuce slug</name>
    <dbReference type="NCBI Taxonomy" id="231223"/>
    <lineage>
        <taxon>Eukaryota</taxon>
        <taxon>Metazoa</taxon>
        <taxon>Spiralia</taxon>
        <taxon>Lophotrochozoa</taxon>
        <taxon>Mollusca</taxon>
        <taxon>Gastropoda</taxon>
        <taxon>Heterobranchia</taxon>
        <taxon>Euthyneura</taxon>
        <taxon>Panpulmonata</taxon>
        <taxon>Sacoglossa</taxon>
        <taxon>Placobranchoidea</taxon>
        <taxon>Plakobranchidae</taxon>
        <taxon>Elysia</taxon>
    </lineage>
</organism>
<evidence type="ECO:0000256" key="2">
    <source>
        <dbReference type="ARBA" id="ARBA00022889"/>
    </source>
</evidence>
<comment type="caution">
    <text evidence="8">The sequence shown here is derived from an EMBL/GenBank/DDBJ whole genome shotgun (WGS) entry which is preliminary data.</text>
</comment>
<dbReference type="GO" id="GO:0005509">
    <property type="term" value="F:calcium ion binding"/>
    <property type="evidence" value="ECO:0007669"/>
    <property type="project" value="UniProtKB-UniRule"/>
</dbReference>
<evidence type="ECO:0000256" key="3">
    <source>
        <dbReference type="ARBA" id="ARBA00022989"/>
    </source>
</evidence>
<dbReference type="SMART" id="SM00112">
    <property type="entry name" value="CA"/>
    <property type="match status" value="2"/>
</dbReference>
<keyword evidence="9" id="KW-1185">Reference proteome</keyword>
<keyword evidence="4" id="KW-0325">Glycoprotein</keyword>
<dbReference type="PANTHER" id="PTHR24026:SF136">
    <property type="entry name" value="PROTOCADHERIN-23"/>
    <property type="match status" value="1"/>
</dbReference>
<evidence type="ECO:0000256" key="6">
    <source>
        <dbReference type="SAM" id="MobiDB-lite"/>
    </source>
</evidence>
<dbReference type="EMBL" id="JAWDGP010004956">
    <property type="protein sequence ID" value="KAK3760741.1"/>
    <property type="molecule type" value="Genomic_DNA"/>
</dbReference>
<evidence type="ECO:0000259" key="7">
    <source>
        <dbReference type="PROSITE" id="PS50268"/>
    </source>
</evidence>